<organism evidence="2 3">
    <name type="scientific">Nesterenkonia alkaliphila</name>
    <dbReference type="NCBI Taxonomy" id="1463631"/>
    <lineage>
        <taxon>Bacteria</taxon>
        <taxon>Bacillati</taxon>
        <taxon>Actinomycetota</taxon>
        <taxon>Actinomycetes</taxon>
        <taxon>Micrococcales</taxon>
        <taxon>Micrococcaceae</taxon>
        <taxon>Nesterenkonia</taxon>
    </lineage>
</organism>
<dbReference type="Proteomes" id="UP000460157">
    <property type="component" value="Unassembled WGS sequence"/>
</dbReference>
<dbReference type="RefSeq" id="WP_157324277.1">
    <property type="nucleotide sequence ID" value="NZ_BMFX01000004.1"/>
</dbReference>
<dbReference type="AlphaFoldDB" id="A0A7K1UK79"/>
<comment type="caution">
    <text evidence="2">The sequence shown here is derived from an EMBL/GenBank/DDBJ whole genome shotgun (WGS) entry which is preliminary data.</text>
</comment>
<dbReference type="EMBL" id="WRPM01000077">
    <property type="protein sequence ID" value="MVT26879.1"/>
    <property type="molecule type" value="Genomic_DNA"/>
</dbReference>
<gene>
    <name evidence="2" type="ORF">GNZ21_11010</name>
</gene>
<accession>A0A7K1UK79</accession>
<evidence type="ECO:0000313" key="2">
    <source>
        <dbReference type="EMBL" id="MVT26879.1"/>
    </source>
</evidence>
<evidence type="ECO:0000313" key="3">
    <source>
        <dbReference type="Proteomes" id="UP000460157"/>
    </source>
</evidence>
<protein>
    <submittedName>
        <fullName evidence="2">Uncharacterized protein</fullName>
    </submittedName>
</protein>
<feature type="region of interest" description="Disordered" evidence="1">
    <location>
        <begin position="21"/>
        <end position="49"/>
    </location>
</feature>
<sequence>MERVIGSVGAAAAVLALAACSGDGGEHDDARPESETADTEDVAVVEADR</sequence>
<evidence type="ECO:0000256" key="1">
    <source>
        <dbReference type="SAM" id="MobiDB-lite"/>
    </source>
</evidence>
<dbReference type="PROSITE" id="PS51257">
    <property type="entry name" value="PROKAR_LIPOPROTEIN"/>
    <property type="match status" value="1"/>
</dbReference>
<reference evidence="2 3" key="1">
    <citation type="submission" date="2019-12" db="EMBL/GenBank/DDBJ databases">
        <title>Nesterenkonia muleiensis sp. nov., a novel actinobacterium isolated from sap of Populus euphratica.</title>
        <authorList>
            <person name="Wang R."/>
        </authorList>
    </citation>
    <scope>NUCLEOTIDE SEQUENCE [LARGE SCALE GENOMIC DNA]</scope>
    <source>
        <strain evidence="2 3">F10</strain>
    </source>
</reference>
<name>A0A7K1UK79_9MICC</name>
<feature type="compositionally biased region" description="Basic and acidic residues" evidence="1">
    <location>
        <begin position="24"/>
        <end position="34"/>
    </location>
</feature>
<keyword evidence="3" id="KW-1185">Reference proteome</keyword>
<proteinExistence type="predicted"/>